<dbReference type="InterPro" id="IPR003730">
    <property type="entry name" value="Cu_polyphenol_OxRdtase"/>
</dbReference>
<dbReference type="NCBIfam" id="TIGR00726">
    <property type="entry name" value="peptidoglycan editing factor PgeF"/>
    <property type="match status" value="1"/>
</dbReference>
<dbReference type="GO" id="GO:0017061">
    <property type="term" value="F:S-methyl-5-thioadenosine phosphorylase activity"/>
    <property type="evidence" value="ECO:0007669"/>
    <property type="project" value="UniProtKB-EC"/>
</dbReference>
<gene>
    <name evidence="11" type="ORF">SVA_2234</name>
</gene>
<comment type="catalytic activity">
    <reaction evidence="7">
        <text>adenosine + H2O + H(+) = inosine + NH4(+)</text>
        <dbReference type="Rhea" id="RHEA:24408"/>
        <dbReference type="ChEBI" id="CHEBI:15377"/>
        <dbReference type="ChEBI" id="CHEBI:15378"/>
        <dbReference type="ChEBI" id="CHEBI:16335"/>
        <dbReference type="ChEBI" id="CHEBI:17596"/>
        <dbReference type="ChEBI" id="CHEBI:28938"/>
        <dbReference type="EC" id="3.5.4.4"/>
    </reaction>
    <physiologicalReaction direction="left-to-right" evidence="7">
        <dbReference type="Rhea" id="RHEA:24409"/>
    </physiologicalReaction>
</comment>
<dbReference type="AlphaFoldDB" id="A0A1B4VAM9"/>
<comment type="catalytic activity">
    <reaction evidence="1">
        <text>inosine + phosphate = alpha-D-ribose 1-phosphate + hypoxanthine</text>
        <dbReference type="Rhea" id="RHEA:27646"/>
        <dbReference type="ChEBI" id="CHEBI:17368"/>
        <dbReference type="ChEBI" id="CHEBI:17596"/>
        <dbReference type="ChEBI" id="CHEBI:43474"/>
        <dbReference type="ChEBI" id="CHEBI:57720"/>
        <dbReference type="EC" id="2.4.2.1"/>
    </reaction>
    <physiologicalReaction direction="left-to-right" evidence="1">
        <dbReference type="Rhea" id="RHEA:27647"/>
    </physiologicalReaction>
</comment>
<keyword evidence="5" id="KW-0378">Hydrolase</keyword>
<dbReference type="GO" id="GO:0016787">
    <property type="term" value="F:hydrolase activity"/>
    <property type="evidence" value="ECO:0007669"/>
    <property type="project" value="UniProtKB-KW"/>
</dbReference>
<comment type="catalytic activity">
    <reaction evidence="9">
        <text>S-methyl-5'-thioadenosine + phosphate = 5-(methylsulfanyl)-alpha-D-ribose 1-phosphate + adenine</text>
        <dbReference type="Rhea" id="RHEA:11852"/>
        <dbReference type="ChEBI" id="CHEBI:16708"/>
        <dbReference type="ChEBI" id="CHEBI:17509"/>
        <dbReference type="ChEBI" id="CHEBI:43474"/>
        <dbReference type="ChEBI" id="CHEBI:58533"/>
        <dbReference type="EC" id="2.4.2.28"/>
    </reaction>
    <physiologicalReaction direction="left-to-right" evidence="9">
        <dbReference type="Rhea" id="RHEA:11853"/>
    </physiologicalReaction>
</comment>
<keyword evidence="12" id="KW-1185">Reference proteome</keyword>
<comment type="catalytic activity">
    <reaction evidence="8">
        <text>adenosine + phosphate = alpha-D-ribose 1-phosphate + adenine</text>
        <dbReference type="Rhea" id="RHEA:27642"/>
        <dbReference type="ChEBI" id="CHEBI:16335"/>
        <dbReference type="ChEBI" id="CHEBI:16708"/>
        <dbReference type="ChEBI" id="CHEBI:43474"/>
        <dbReference type="ChEBI" id="CHEBI:57720"/>
        <dbReference type="EC" id="2.4.2.1"/>
    </reaction>
    <physiologicalReaction direction="left-to-right" evidence="8">
        <dbReference type="Rhea" id="RHEA:27643"/>
    </physiologicalReaction>
</comment>
<dbReference type="Pfam" id="PF02578">
    <property type="entry name" value="Cu-oxidase_4"/>
    <property type="match status" value="1"/>
</dbReference>
<dbReference type="RefSeq" id="WP_096461261.1">
    <property type="nucleotide sequence ID" value="NZ_AP014936.1"/>
</dbReference>
<evidence type="ECO:0000256" key="9">
    <source>
        <dbReference type="ARBA" id="ARBA00049893"/>
    </source>
</evidence>
<accession>A0A1B4VAM9</accession>
<keyword evidence="6" id="KW-0862">Zinc</keyword>
<evidence type="ECO:0000256" key="7">
    <source>
        <dbReference type="ARBA" id="ARBA00047989"/>
    </source>
</evidence>
<dbReference type="PANTHER" id="PTHR30616">
    <property type="entry name" value="UNCHARACTERIZED PROTEIN YFIH"/>
    <property type="match status" value="1"/>
</dbReference>
<keyword evidence="3" id="KW-0808">Transferase</keyword>
<evidence type="ECO:0000313" key="12">
    <source>
        <dbReference type="Proteomes" id="UP000218899"/>
    </source>
</evidence>
<comment type="similarity">
    <text evidence="2 10">Belongs to the purine nucleoside phosphorylase YfiH/LACC1 family.</text>
</comment>
<evidence type="ECO:0000256" key="5">
    <source>
        <dbReference type="ARBA" id="ARBA00022801"/>
    </source>
</evidence>
<evidence type="ECO:0000256" key="6">
    <source>
        <dbReference type="ARBA" id="ARBA00022833"/>
    </source>
</evidence>
<reference evidence="11 12" key="1">
    <citation type="submission" date="2015-08" db="EMBL/GenBank/DDBJ databases">
        <title>Complete genome sequence of Sulfurifustis variabilis.</title>
        <authorList>
            <person name="Miura A."/>
            <person name="Kojima H."/>
            <person name="Fukui M."/>
        </authorList>
    </citation>
    <scope>NUCLEOTIDE SEQUENCE [LARGE SCALE GENOMIC DNA]</scope>
    <source>
        <strain evidence="12">skN76</strain>
    </source>
</reference>
<keyword evidence="4" id="KW-0479">Metal-binding</keyword>
<dbReference type="KEGG" id="sva:SVA_2234"/>
<evidence type="ECO:0000256" key="4">
    <source>
        <dbReference type="ARBA" id="ARBA00022723"/>
    </source>
</evidence>
<dbReference type="SUPFAM" id="SSF64438">
    <property type="entry name" value="CNF1/YfiH-like putative cysteine hydrolases"/>
    <property type="match status" value="1"/>
</dbReference>
<evidence type="ECO:0000256" key="1">
    <source>
        <dbReference type="ARBA" id="ARBA00000553"/>
    </source>
</evidence>
<dbReference type="InterPro" id="IPR038371">
    <property type="entry name" value="Cu_polyphenol_OxRdtase_sf"/>
</dbReference>
<protein>
    <recommendedName>
        <fullName evidence="10">Purine nucleoside phosphorylase</fullName>
    </recommendedName>
</protein>
<organism evidence="11 12">
    <name type="scientific">Sulfurifustis variabilis</name>
    <dbReference type="NCBI Taxonomy" id="1675686"/>
    <lineage>
        <taxon>Bacteria</taxon>
        <taxon>Pseudomonadati</taxon>
        <taxon>Pseudomonadota</taxon>
        <taxon>Gammaproteobacteria</taxon>
        <taxon>Acidiferrobacterales</taxon>
        <taxon>Acidiferrobacteraceae</taxon>
        <taxon>Sulfurifustis</taxon>
    </lineage>
</organism>
<dbReference type="GO" id="GO:0005507">
    <property type="term" value="F:copper ion binding"/>
    <property type="evidence" value="ECO:0007669"/>
    <property type="project" value="TreeGrafter"/>
</dbReference>
<dbReference type="InterPro" id="IPR011324">
    <property type="entry name" value="Cytotoxic_necrot_fac-like_cat"/>
</dbReference>
<evidence type="ECO:0000256" key="3">
    <source>
        <dbReference type="ARBA" id="ARBA00022679"/>
    </source>
</evidence>
<dbReference type="PANTHER" id="PTHR30616:SF2">
    <property type="entry name" value="PURINE NUCLEOSIDE PHOSPHORYLASE LACC1"/>
    <property type="match status" value="1"/>
</dbReference>
<name>A0A1B4VAM9_9GAMM</name>
<dbReference type="CDD" id="cd16833">
    <property type="entry name" value="YfiH"/>
    <property type="match status" value="1"/>
</dbReference>
<dbReference type="EMBL" id="AP014936">
    <property type="protein sequence ID" value="BAU48784.1"/>
    <property type="molecule type" value="Genomic_DNA"/>
</dbReference>
<dbReference type="Gene3D" id="3.60.140.10">
    <property type="entry name" value="CNF1/YfiH-like putative cysteine hydrolases"/>
    <property type="match status" value="1"/>
</dbReference>
<evidence type="ECO:0000256" key="8">
    <source>
        <dbReference type="ARBA" id="ARBA00048968"/>
    </source>
</evidence>
<evidence type="ECO:0000256" key="10">
    <source>
        <dbReference type="RuleBase" id="RU361274"/>
    </source>
</evidence>
<dbReference type="OrthoDB" id="4279at2"/>
<proteinExistence type="inferred from homology"/>
<evidence type="ECO:0000256" key="2">
    <source>
        <dbReference type="ARBA" id="ARBA00007353"/>
    </source>
</evidence>
<evidence type="ECO:0000313" key="11">
    <source>
        <dbReference type="EMBL" id="BAU48784.1"/>
    </source>
</evidence>
<sequence length="245" mass="26021">MRNLEFIRADWPAPPQVRAVTTTRLGGVSSGPYASFNLGDHVGDVPDRVRANRARLGETLGLGAPPLWLRQVHGTRVVDVGQAVEGTEADGIVSAESGRACAVLTADCLPILLCDRAGTRVAALHAGWRGLAAGIVEAGVRAMRAPAPALFAWLGPGIGRTAYEVGDEVREAFAERDPGAAAAFTRSPRGRWMADMYALARRRLNAAGVVAVYGGEYCTASQEALFFSYRRDGTTGRMASLIWLG</sequence>
<dbReference type="Proteomes" id="UP000218899">
    <property type="component" value="Chromosome"/>
</dbReference>